<evidence type="ECO:0000256" key="1">
    <source>
        <dbReference type="SAM" id="Phobius"/>
    </source>
</evidence>
<organism evidence="2 3">
    <name type="scientific">Stutzerimonas stutzeri</name>
    <name type="common">Pseudomonas stutzeri</name>
    <dbReference type="NCBI Taxonomy" id="316"/>
    <lineage>
        <taxon>Bacteria</taxon>
        <taxon>Pseudomonadati</taxon>
        <taxon>Pseudomonadota</taxon>
        <taxon>Gammaproteobacteria</taxon>
        <taxon>Pseudomonadales</taxon>
        <taxon>Pseudomonadaceae</taxon>
        <taxon>Stutzerimonas</taxon>
    </lineage>
</organism>
<name>A0A0D9ANJ1_STUST</name>
<dbReference type="EMBL" id="JYHV01000014">
    <property type="protein sequence ID" value="KJH82573.1"/>
    <property type="molecule type" value="Genomic_DNA"/>
</dbReference>
<dbReference type="RefSeq" id="WP_045161335.1">
    <property type="nucleotide sequence ID" value="NZ_JYHV01000014.1"/>
</dbReference>
<protein>
    <submittedName>
        <fullName evidence="2">Uncharacterized protein</fullName>
    </submittedName>
</protein>
<keyword evidence="1" id="KW-1133">Transmembrane helix</keyword>
<dbReference type="PATRIC" id="fig|316.101.peg.1083"/>
<dbReference type="Proteomes" id="UP000032487">
    <property type="component" value="Unassembled WGS sequence"/>
</dbReference>
<reference evidence="2 3" key="1">
    <citation type="submission" date="2015-02" db="EMBL/GenBank/DDBJ databases">
        <title>Draft genome sequence of Pseudomonas stutzeri NT0128 isolated from wheat (Triticum turgidum) rhizosphere.</title>
        <authorList>
            <person name="Tovi N."/>
            <person name="Frenk S."/>
            <person name="Hadar Y."/>
            <person name="Minz D."/>
        </authorList>
    </citation>
    <scope>NUCLEOTIDE SEQUENCE [LARGE SCALE GENOMIC DNA]</scope>
    <source>
        <strain evidence="2 3">NT0128</strain>
    </source>
</reference>
<keyword evidence="1" id="KW-0472">Membrane</keyword>
<sequence length="60" mass="6359">MSVYGCLFLLLGVACGVLSIGASLPGLWDTLVDCGTVLFGTLFVISLALGRRIKFDPVLR</sequence>
<evidence type="ECO:0000313" key="3">
    <source>
        <dbReference type="Proteomes" id="UP000032487"/>
    </source>
</evidence>
<accession>A0A0D9ANJ1</accession>
<evidence type="ECO:0000313" key="2">
    <source>
        <dbReference type="EMBL" id="KJH82573.1"/>
    </source>
</evidence>
<keyword evidence="1" id="KW-0812">Transmembrane</keyword>
<dbReference type="InterPro" id="IPR049711">
    <property type="entry name" value="PA3371-like"/>
</dbReference>
<dbReference type="NCBIfam" id="NF041882">
    <property type="entry name" value="PA3371_fam"/>
    <property type="match status" value="1"/>
</dbReference>
<proteinExistence type="predicted"/>
<dbReference type="AlphaFoldDB" id="A0A0D9ANJ1"/>
<comment type="caution">
    <text evidence="2">The sequence shown here is derived from an EMBL/GenBank/DDBJ whole genome shotgun (WGS) entry which is preliminary data.</text>
</comment>
<feature type="transmembrane region" description="Helical" evidence="1">
    <location>
        <begin position="31"/>
        <end position="50"/>
    </location>
</feature>
<gene>
    <name evidence="2" type="ORF">UF78_06850</name>
</gene>